<dbReference type="PANTHER" id="PTHR43834">
    <property type="entry name" value="GTPASE DER"/>
    <property type="match status" value="1"/>
</dbReference>
<name>A0A2H0V5D6_9BACT</name>
<dbReference type="PIRSF" id="PIRSF006485">
    <property type="entry name" value="GTP-binding_EngA"/>
    <property type="match status" value="1"/>
</dbReference>
<feature type="binding site" evidence="8">
    <location>
        <begin position="241"/>
        <end position="245"/>
    </location>
    <ligand>
        <name>GTP</name>
        <dbReference type="ChEBI" id="CHEBI:37565"/>
        <label>2</label>
    </ligand>
</feature>
<dbReference type="AlphaFoldDB" id="A0A2H0V5D6"/>
<evidence type="ECO:0000313" key="13">
    <source>
        <dbReference type="Proteomes" id="UP000229901"/>
    </source>
</evidence>
<evidence type="ECO:0000256" key="10">
    <source>
        <dbReference type="RuleBase" id="RU004481"/>
    </source>
</evidence>
<dbReference type="InterPro" id="IPR031166">
    <property type="entry name" value="G_ENGA"/>
</dbReference>
<dbReference type="Proteomes" id="UP000229901">
    <property type="component" value="Unassembled WGS sequence"/>
</dbReference>
<dbReference type="InterPro" id="IPR016484">
    <property type="entry name" value="GTPase_Der"/>
</dbReference>
<dbReference type="InterPro" id="IPR027417">
    <property type="entry name" value="P-loop_NTPase"/>
</dbReference>
<dbReference type="Pfam" id="PF14714">
    <property type="entry name" value="KH_dom-like"/>
    <property type="match status" value="1"/>
</dbReference>
<evidence type="ECO:0000256" key="6">
    <source>
        <dbReference type="ARBA" id="ARBA00023134"/>
    </source>
</evidence>
<comment type="similarity">
    <text evidence="1 8 9 10">Belongs to the TRAFAC class TrmE-Era-EngA-EngB-Septin-like GTPase superfamily. EngA (Der) GTPase family.</text>
</comment>
<keyword evidence="6 8" id="KW-0342">GTP-binding</keyword>
<dbReference type="InterPro" id="IPR032859">
    <property type="entry name" value="KH_dom-like"/>
</dbReference>
<gene>
    <name evidence="8 12" type="primary">der</name>
    <name evidence="12" type="ORF">COT97_02120</name>
</gene>
<evidence type="ECO:0000256" key="3">
    <source>
        <dbReference type="ARBA" id="ARBA00022517"/>
    </source>
</evidence>
<dbReference type="Gene3D" id="3.40.50.300">
    <property type="entry name" value="P-loop containing nucleotide triphosphate hydrolases"/>
    <property type="match status" value="2"/>
</dbReference>
<comment type="subunit">
    <text evidence="8">Associates with the 50S ribosomal subunit.</text>
</comment>
<dbReference type="EMBL" id="PFAP01000011">
    <property type="protein sequence ID" value="PIR94265.1"/>
    <property type="molecule type" value="Genomic_DNA"/>
</dbReference>
<evidence type="ECO:0000256" key="4">
    <source>
        <dbReference type="ARBA" id="ARBA00022737"/>
    </source>
</evidence>
<dbReference type="InterPro" id="IPR006073">
    <property type="entry name" value="GTP-bd"/>
</dbReference>
<dbReference type="InterPro" id="IPR005225">
    <property type="entry name" value="Small_GTP-bd"/>
</dbReference>
<keyword evidence="4 10" id="KW-0677">Repeat</keyword>
<evidence type="ECO:0000256" key="1">
    <source>
        <dbReference type="ARBA" id="ARBA00008279"/>
    </source>
</evidence>
<dbReference type="PRINTS" id="PR00326">
    <property type="entry name" value="GTP1OBG"/>
</dbReference>
<comment type="function">
    <text evidence="8 10">GTPase that plays an essential role in the late steps of ribosome biogenesis.</text>
</comment>
<dbReference type="SUPFAM" id="SSF52540">
    <property type="entry name" value="P-loop containing nucleoside triphosphate hydrolases"/>
    <property type="match status" value="1"/>
</dbReference>
<dbReference type="PANTHER" id="PTHR43834:SF6">
    <property type="entry name" value="GTPASE DER"/>
    <property type="match status" value="1"/>
</dbReference>
<dbReference type="GO" id="GO:0042254">
    <property type="term" value="P:ribosome biogenesis"/>
    <property type="evidence" value="ECO:0007669"/>
    <property type="project" value="UniProtKB-KW"/>
</dbReference>
<keyword evidence="5 8" id="KW-0547">Nucleotide-binding</keyword>
<dbReference type="NCBIfam" id="TIGR00231">
    <property type="entry name" value="small_GTP"/>
    <property type="match status" value="2"/>
</dbReference>
<evidence type="ECO:0000256" key="7">
    <source>
        <dbReference type="ARBA" id="ARBA00032345"/>
    </source>
</evidence>
<reference evidence="13" key="1">
    <citation type="submission" date="2017-09" db="EMBL/GenBank/DDBJ databases">
        <title>Depth-based differentiation of microbial function through sediment-hosted aquifers and enrichment of novel symbionts in the deep terrestrial subsurface.</title>
        <authorList>
            <person name="Probst A.J."/>
            <person name="Ladd B."/>
            <person name="Jarett J.K."/>
            <person name="Geller-Mcgrath D.E."/>
            <person name="Sieber C.M.K."/>
            <person name="Emerson J.B."/>
            <person name="Anantharaman K."/>
            <person name="Thomas B.C."/>
            <person name="Malmstrom R."/>
            <person name="Stieglmeier M."/>
            <person name="Klingl A."/>
            <person name="Woyke T."/>
            <person name="Ryan C.M."/>
            <person name="Banfield J.F."/>
        </authorList>
    </citation>
    <scope>NUCLEOTIDE SEQUENCE [LARGE SCALE GENOMIC DNA]</scope>
</reference>
<proteinExistence type="inferred from homology"/>
<dbReference type="HAMAP" id="MF_00195">
    <property type="entry name" value="GTPase_Der"/>
    <property type="match status" value="1"/>
</dbReference>
<keyword evidence="3 8" id="KW-0690">Ribosome biogenesis</keyword>
<accession>A0A2H0V5D6</accession>
<feature type="binding site" evidence="8">
    <location>
        <begin position="60"/>
        <end position="64"/>
    </location>
    <ligand>
        <name>GTP</name>
        <dbReference type="ChEBI" id="CHEBI:37565"/>
        <label>1</label>
    </ligand>
</feature>
<feature type="binding site" evidence="8">
    <location>
        <begin position="13"/>
        <end position="20"/>
    </location>
    <ligand>
        <name>GTP</name>
        <dbReference type="ChEBI" id="CHEBI:37565"/>
        <label>1</label>
    </ligand>
</feature>
<feature type="binding site" evidence="8">
    <location>
        <begin position="190"/>
        <end position="197"/>
    </location>
    <ligand>
        <name>GTP</name>
        <dbReference type="ChEBI" id="CHEBI:37565"/>
        <label>2</label>
    </ligand>
</feature>
<dbReference type="NCBIfam" id="TIGR03594">
    <property type="entry name" value="GTPase_EngA"/>
    <property type="match status" value="1"/>
</dbReference>
<dbReference type="GO" id="GO:0005525">
    <property type="term" value="F:GTP binding"/>
    <property type="evidence" value="ECO:0007669"/>
    <property type="project" value="UniProtKB-UniRule"/>
</dbReference>
<dbReference type="Pfam" id="PF01926">
    <property type="entry name" value="MMR_HSR1"/>
    <property type="match status" value="2"/>
</dbReference>
<evidence type="ECO:0000259" key="11">
    <source>
        <dbReference type="PROSITE" id="PS51712"/>
    </source>
</evidence>
<evidence type="ECO:0000313" key="12">
    <source>
        <dbReference type="EMBL" id="PIR94265.1"/>
    </source>
</evidence>
<evidence type="ECO:0000256" key="9">
    <source>
        <dbReference type="PROSITE-ProRule" id="PRU01049"/>
    </source>
</evidence>
<dbReference type="Gene3D" id="3.30.300.20">
    <property type="match status" value="1"/>
</dbReference>
<dbReference type="PROSITE" id="PS51712">
    <property type="entry name" value="G_ENGA"/>
    <property type="match status" value="1"/>
</dbReference>
<organism evidence="12 13">
    <name type="scientific">Candidatus Falkowbacteria bacterium CG10_big_fil_rev_8_21_14_0_10_39_11</name>
    <dbReference type="NCBI Taxonomy" id="1974565"/>
    <lineage>
        <taxon>Bacteria</taxon>
        <taxon>Candidatus Falkowiibacteriota</taxon>
    </lineage>
</organism>
<evidence type="ECO:0000256" key="2">
    <source>
        <dbReference type="ARBA" id="ARBA00020953"/>
    </source>
</evidence>
<evidence type="ECO:0000256" key="5">
    <source>
        <dbReference type="ARBA" id="ARBA00022741"/>
    </source>
</evidence>
<feature type="binding site" evidence="8">
    <location>
        <begin position="306"/>
        <end position="309"/>
    </location>
    <ligand>
        <name>GTP</name>
        <dbReference type="ChEBI" id="CHEBI:37565"/>
        <label>2</label>
    </ligand>
</feature>
<evidence type="ECO:0000256" key="8">
    <source>
        <dbReference type="HAMAP-Rule" id="MF_00195"/>
    </source>
</evidence>
<sequence>MTKQNMPTVSLIGRTNVGKSTLFNKLTETNNAIVARTAGTTRETNEAPCYWQRRMFSLIDTAGLDVSTDELIDKKSIKQAEKTAKLADINLLMVDAKSGLLPQDKAYALMLKKLKKPIILVINKVDGPKQLNMVSEFEKLGLKEIELVSAVSGAGTGDLLDNIIDQLGDKAPVAELFEENEDFVNIAIVGKPNVGKSSLINKLADEDIAITSPVANTTRDTKDFTMEVTHKDKPLILKFIDTAGLRRKAKIKDEINTLSSERSMAAIKKADIVLLMLDAGEDITAQDKNITKEIIESSKSVIFIINKWDLVKDKDMKSDQLFIDYVHKSFPYLTWAPIVFLSAKTGFKLDRLVKLIIELHDKQNMKISNVELDKFLSYIIKRQSPRKKKGIKPPYFHTIRQIKTNPQVFEIKADQPENIHFSYIRFIKNKLRERFDLAGVGLKVFSSLYKPVKSHQTKK</sequence>
<feature type="domain" description="EngA-type G" evidence="11">
    <location>
        <begin position="184"/>
        <end position="364"/>
    </location>
</feature>
<dbReference type="InterPro" id="IPR015946">
    <property type="entry name" value="KH_dom-like_a/b"/>
</dbReference>
<dbReference type="CDD" id="cd01895">
    <property type="entry name" value="EngA2"/>
    <property type="match status" value="1"/>
</dbReference>
<feature type="binding site" evidence="8">
    <location>
        <begin position="123"/>
        <end position="126"/>
    </location>
    <ligand>
        <name>GTP</name>
        <dbReference type="ChEBI" id="CHEBI:37565"/>
        <label>1</label>
    </ligand>
</feature>
<dbReference type="CDD" id="cd01894">
    <property type="entry name" value="EngA1"/>
    <property type="match status" value="1"/>
</dbReference>
<protein>
    <recommendedName>
        <fullName evidence="2 8">GTPase Der</fullName>
    </recommendedName>
    <alternativeName>
        <fullName evidence="7 8">GTP-binding protein EngA</fullName>
    </alternativeName>
</protein>
<comment type="caution">
    <text evidence="12">The sequence shown here is derived from an EMBL/GenBank/DDBJ whole genome shotgun (WGS) entry which is preliminary data.</text>
</comment>